<dbReference type="Proteomes" id="UP000887226">
    <property type="component" value="Unassembled WGS sequence"/>
</dbReference>
<gene>
    <name evidence="2" type="ORF">BJ878DRAFT_543957</name>
</gene>
<dbReference type="GO" id="GO:0003677">
    <property type="term" value="F:DNA binding"/>
    <property type="evidence" value="ECO:0007669"/>
    <property type="project" value="InterPro"/>
</dbReference>
<name>A0A9P8CDH6_9HELO</name>
<feature type="domain" description="MADS-box" evidence="1">
    <location>
        <begin position="228"/>
        <end position="266"/>
    </location>
</feature>
<dbReference type="OrthoDB" id="4798537at2759"/>
<dbReference type="EMBL" id="MU254040">
    <property type="protein sequence ID" value="KAG9242757.1"/>
    <property type="molecule type" value="Genomic_DNA"/>
</dbReference>
<protein>
    <recommendedName>
        <fullName evidence="1">MADS-box domain-containing protein</fullName>
    </recommendedName>
</protein>
<comment type="caution">
    <text evidence="2">The sequence shown here is derived from an EMBL/GenBank/DDBJ whole genome shotgun (WGS) entry which is preliminary data.</text>
</comment>
<evidence type="ECO:0000313" key="3">
    <source>
        <dbReference type="Proteomes" id="UP000887226"/>
    </source>
</evidence>
<dbReference type="InterPro" id="IPR002100">
    <property type="entry name" value="TF_MADSbox"/>
</dbReference>
<dbReference type="GO" id="GO:0046983">
    <property type="term" value="F:protein dimerization activity"/>
    <property type="evidence" value="ECO:0007669"/>
    <property type="project" value="InterPro"/>
</dbReference>
<dbReference type="AlphaFoldDB" id="A0A9P8CDH6"/>
<evidence type="ECO:0000259" key="1">
    <source>
        <dbReference type="PROSITE" id="PS50066"/>
    </source>
</evidence>
<evidence type="ECO:0000313" key="2">
    <source>
        <dbReference type="EMBL" id="KAG9242757.1"/>
    </source>
</evidence>
<keyword evidence="3" id="KW-1185">Reference proteome</keyword>
<dbReference type="PROSITE" id="PS50066">
    <property type="entry name" value="MADS_BOX_2"/>
    <property type="match status" value="1"/>
</dbReference>
<sequence>MDLLPQELLDLILLHRIRACQGEKNAILPLRLVNKRFDIVLRPLVFKTVQLEFSKFHRHIPTPALHDLEMVGDLCQAIYLNMMVIRDEEEITRLSDVFSGIIQKVPEMEPLLSSLRRYCMNDSTFDETDFKSVLDGVLKRVPNLTRLRVNLPFQVVGRQCQTATLLLATTFECIALRSQQSIVGNEEHTVEYKKLDTLVLDHVTDTSVISICHNPRDLHNTISVFEGLGDLIISIKRQESRVSRQDAFARHLWFLTRKATELVSLCLVGWNVKRDIKTRRHRQSASLNEWSMRCLPYVSCPSMGLKHLRFLELKRLDIDPRSLLAIVEENCASLKELYLIEVYIKVTGSVELMDTSLWIGHPNIIRPHGCCWVAEELRLIDGLNLNILRVTGLGYDDFDPDTASTYPDYDLPDSSGNNISFDQRFVEAVFRNPKLDLAALTPPARQDLPGITALLSNASDAIATPVAEEAVASDPGQPVNDDVNTLPESTSLPPLRYHAPPAAYDAVTSQLDHNTTSTYKTCLDGYFYNHNEQALRELQRIIDIADKGMDLISTEFDRTHAAQLNPDDGTLAIP</sequence>
<organism evidence="2 3">
    <name type="scientific">Calycina marina</name>
    <dbReference type="NCBI Taxonomy" id="1763456"/>
    <lineage>
        <taxon>Eukaryota</taxon>
        <taxon>Fungi</taxon>
        <taxon>Dikarya</taxon>
        <taxon>Ascomycota</taxon>
        <taxon>Pezizomycotina</taxon>
        <taxon>Leotiomycetes</taxon>
        <taxon>Helotiales</taxon>
        <taxon>Pezizellaceae</taxon>
        <taxon>Calycina</taxon>
    </lineage>
</organism>
<proteinExistence type="predicted"/>
<reference evidence="2" key="1">
    <citation type="journal article" date="2021" name="IMA Fungus">
        <title>Genomic characterization of three marine fungi, including Emericellopsis atlantica sp. nov. with signatures of a generalist lifestyle and marine biomass degradation.</title>
        <authorList>
            <person name="Hagestad O.C."/>
            <person name="Hou L."/>
            <person name="Andersen J.H."/>
            <person name="Hansen E.H."/>
            <person name="Altermark B."/>
            <person name="Li C."/>
            <person name="Kuhnert E."/>
            <person name="Cox R.J."/>
            <person name="Crous P.W."/>
            <person name="Spatafora J.W."/>
            <person name="Lail K."/>
            <person name="Amirebrahimi M."/>
            <person name="Lipzen A."/>
            <person name="Pangilinan J."/>
            <person name="Andreopoulos W."/>
            <person name="Hayes R.D."/>
            <person name="Ng V."/>
            <person name="Grigoriev I.V."/>
            <person name="Jackson S.A."/>
            <person name="Sutton T.D.S."/>
            <person name="Dobson A.D.W."/>
            <person name="Rama T."/>
        </authorList>
    </citation>
    <scope>NUCLEOTIDE SEQUENCE</scope>
    <source>
        <strain evidence="2">TRa3180A</strain>
    </source>
</reference>
<accession>A0A9P8CDH6</accession>